<geneLocation type="plasmid" evidence="1">
    <name>unnamed2</name>
</geneLocation>
<accession>A0A494T790</accession>
<dbReference type="OrthoDB" id="7577077at2"/>
<evidence type="ECO:0000313" key="1">
    <source>
        <dbReference type="EMBL" id="AYJ84750.1"/>
    </source>
</evidence>
<dbReference type="Proteomes" id="UP000276254">
    <property type="component" value="Plasmid unnamed2"/>
</dbReference>
<gene>
    <name evidence="1" type="ORF">D3Y57_01075</name>
</gene>
<name>A0A494T790_SPHPE</name>
<reference evidence="1 2" key="1">
    <citation type="submission" date="2018-09" db="EMBL/GenBank/DDBJ databases">
        <title>Sphingomonas peninsula sp. nov., isolated from fildes peninsula, Antarctic soil.</title>
        <authorList>
            <person name="Yingchao G."/>
        </authorList>
    </citation>
    <scope>NUCLEOTIDE SEQUENCE [LARGE SCALE GENOMIC DNA]</scope>
    <source>
        <strain evidence="1 2">YZ-8</strain>
        <plasmid evidence="1 2">unnamed2</plasmid>
    </source>
</reference>
<dbReference type="AlphaFoldDB" id="A0A494T790"/>
<dbReference type="KEGG" id="spha:D3Y57_01075"/>
<protein>
    <submittedName>
        <fullName evidence="1">Uncharacterized protein</fullName>
    </submittedName>
</protein>
<organism evidence="1 2">
    <name type="scientific">Sphingomonas paeninsulae</name>
    <dbReference type="NCBI Taxonomy" id="2319844"/>
    <lineage>
        <taxon>Bacteria</taxon>
        <taxon>Pseudomonadati</taxon>
        <taxon>Pseudomonadota</taxon>
        <taxon>Alphaproteobacteria</taxon>
        <taxon>Sphingomonadales</taxon>
        <taxon>Sphingomonadaceae</taxon>
        <taxon>Sphingomonas</taxon>
    </lineage>
</organism>
<keyword evidence="1" id="KW-0614">Plasmid</keyword>
<sequence length="76" mass="8497">MPDFEALVRAHGDWLAFLATILQREGIVSNDELARALSEFASLTVIDRPEEGRILAFWAAYLQDTSVALRDIPSVH</sequence>
<keyword evidence="2" id="KW-1185">Reference proteome</keyword>
<dbReference type="EMBL" id="CP032827">
    <property type="protein sequence ID" value="AYJ84750.1"/>
    <property type="molecule type" value="Genomic_DNA"/>
</dbReference>
<proteinExistence type="predicted"/>
<evidence type="ECO:0000313" key="2">
    <source>
        <dbReference type="Proteomes" id="UP000276254"/>
    </source>
</evidence>